<dbReference type="RefSeq" id="WP_262975930.1">
    <property type="nucleotide sequence ID" value="NZ_CAMAPB010000001.1"/>
</dbReference>
<dbReference type="Gene3D" id="3.40.50.300">
    <property type="entry name" value="P-loop containing nucleotide triphosphate hydrolases"/>
    <property type="match status" value="1"/>
</dbReference>
<dbReference type="InterPro" id="IPR027417">
    <property type="entry name" value="P-loop_NTPase"/>
</dbReference>
<proteinExistence type="predicted"/>
<dbReference type="Pfam" id="PF05707">
    <property type="entry name" value="Zot"/>
    <property type="match status" value="1"/>
</dbReference>
<sequence>MIYLRTGVPGAGKTLNSLKEICNDPSVTQKTKFYNNIKAFLLDLDFCNSFQGFFYGQYYPSIQATNKVGRYSKIIKEVHAQNRMIEIGDVPWLAPKFKLYDEQAVIDLFVKWCRKCYPKANLKGLDVFLEESDSPTIESIKLLNYHWTHTNDPTDWPNLPNGSIALFDECQDYFPPMANSAKRPYYYTQFQKHRHSGVDIHLVTQHYTFLDNVIQKCTGMHVHYFRPMGGAVITRFQRDKQFSTDYSGDLEKCATSTLKRDTNFYGVYWSADDHTAKFKLPPKALLFLLAIPLCIYVFYSLVVSLGLLGSDEPEQKPESNAEINEIKQTKNESVKKDLDLTYKPEKFEHPLNEICQDYEYGGYELKKKNGVVTVEHYINCVTGKEVEKQKTILSGDDENPQERQEKFNEPEIILLSSNYLEKLGYYIYLNENLPILKYSGKNIYLAQF</sequence>
<keyword evidence="4" id="KW-1185">Reference proteome</keyword>
<evidence type="ECO:0000313" key="4">
    <source>
        <dbReference type="Proteomes" id="UP001152447"/>
    </source>
</evidence>
<keyword evidence="1" id="KW-1133">Transmembrane helix</keyword>
<dbReference type="AlphaFoldDB" id="A0A9W4QRW6"/>
<feature type="transmembrane region" description="Helical" evidence="1">
    <location>
        <begin position="284"/>
        <end position="308"/>
    </location>
</feature>
<dbReference type="InterPro" id="IPR008900">
    <property type="entry name" value="Zot_N"/>
</dbReference>
<reference evidence="3" key="1">
    <citation type="submission" date="2022-07" db="EMBL/GenBank/DDBJ databases">
        <authorList>
            <person name="Criscuolo A."/>
        </authorList>
    </citation>
    <scope>NUCLEOTIDE SEQUENCE</scope>
    <source>
        <strain evidence="3">CIP103197</strain>
    </source>
</reference>
<evidence type="ECO:0000313" key="3">
    <source>
        <dbReference type="EMBL" id="CAH9050408.1"/>
    </source>
</evidence>
<feature type="domain" description="Zona occludens toxin N-terminal" evidence="2">
    <location>
        <begin position="134"/>
        <end position="272"/>
    </location>
</feature>
<name>A0A9W4QRW6_PSEHA</name>
<evidence type="ECO:0000259" key="2">
    <source>
        <dbReference type="Pfam" id="PF05707"/>
    </source>
</evidence>
<accession>A0A9W4QRW6</accession>
<dbReference type="EMBL" id="CAMAPB010000001">
    <property type="protein sequence ID" value="CAH9050408.1"/>
    <property type="molecule type" value="Genomic_DNA"/>
</dbReference>
<gene>
    <name evidence="3" type="ORF">PSEHALCIP103_00189</name>
</gene>
<dbReference type="Proteomes" id="UP001152447">
    <property type="component" value="Unassembled WGS sequence"/>
</dbReference>
<protein>
    <recommendedName>
        <fullName evidence="2">Zona occludens toxin N-terminal domain-containing protein</fullName>
    </recommendedName>
</protein>
<keyword evidence="1" id="KW-0812">Transmembrane</keyword>
<organism evidence="3 4">
    <name type="scientific">Pseudoalteromonas haloplanktis</name>
    <name type="common">Alteromonas haloplanktis</name>
    <dbReference type="NCBI Taxonomy" id="228"/>
    <lineage>
        <taxon>Bacteria</taxon>
        <taxon>Pseudomonadati</taxon>
        <taxon>Pseudomonadota</taxon>
        <taxon>Gammaproteobacteria</taxon>
        <taxon>Alteromonadales</taxon>
        <taxon>Pseudoalteromonadaceae</taxon>
        <taxon>Pseudoalteromonas</taxon>
    </lineage>
</organism>
<comment type="caution">
    <text evidence="3">The sequence shown here is derived from an EMBL/GenBank/DDBJ whole genome shotgun (WGS) entry which is preliminary data.</text>
</comment>
<keyword evidence="1" id="KW-0472">Membrane</keyword>
<evidence type="ECO:0000256" key="1">
    <source>
        <dbReference type="SAM" id="Phobius"/>
    </source>
</evidence>